<dbReference type="AlphaFoldDB" id="A0A852T7Q0"/>
<proteinExistence type="predicted"/>
<reference evidence="2" key="2">
    <citation type="submission" date="2020-08" db="EMBL/GenBank/DDBJ databases">
        <title>The Agave Microbiome: Exploring the role of microbial communities in plant adaptations to desert environments.</title>
        <authorList>
            <person name="Partida-Martinez L.P."/>
        </authorList>
    </citation>
    <scope>NUCLEOTIDE SEQUENCE [LARGE SCALE GENOMIC DNA]</scope>
    <source>
        <strain evidence="2">AT2.8</strain>
    </source>
</reference>
<accession>A0A852T7Q0</accession>
<comment type="caution">
    <text evidence="1">The sequence shown here is derived from an EMBL/GenBank/DDBJ whole genome shotgun (WGS) entry which is preliminary data.</text>
</comment>
<dbReference type="Proteomes" id="UP000548423">
    <property type="component" value="Unassembled WGS sequence"/>
</dbReference>
<name>A0A852T7Q0_9BACI</name>
<organism evidence="1 2">
    <name type="scientific">Neobacillus niacini</name>
    <dbReference type="NCBI Taxonomy" id="86668"/>
    <lineage>
        <taxon>Bacteria</taxon>
        <taxon>Bacillati</taxon>
        <taxon>Bacillota</taxon>
        <taxon>Bacilli</taxon>
        <taxon>Bacillales</taxon>
        <taxon>Bacillaceae</taxon>
        <taxon>Neobacillus</taxon>
    </lineage>
</organism>
<dbReference type="EMBL" id="JACCBX010000001">
    <property type="protein sequence ID" value="NYE03839.1"/>
    <property type="molecule type" value="Genomic_DNA"/>
</dbReference>
<protein>
    <recommendedName>
        <fullName evidence="3">Paeninodin family lasso peptide</fullName>
    </recommendedName>
</protein>
<sequence length="43" mass="4940">MKKEWQKPELEVLEVNMTMASTNNHTKLDANYPAGTPDGYIWS</sequence>
<evidence type="ECO:0008006" key="3">
    <source>
        <dbReference type="Google" id="ProtNLM"/>
    </source>
</evidence>
<evidence type="ECO:0000313" key="2">
    <source>
        <dbReference type="Proteomes" id="UP000548423"/>
    </source>
</evidence>
<dbReference type="InterPro" id="IPR049825">
    <property type="entry name" value="Lasso_PadeA-like"/>
</dbReference>
<gene>
    <name evidence="1" type="ORF">F4694_000558</name>
</gene>
<dbReference type="NCBIfam" id="NF033524">
    <property type="entry name" value="lasso_PadeA_fam"/>
    <property type="match status" value="1"/>
</dbReference>
<evidence type="ECO:0000313" key="1">
    <source>
        <dbReference type="EMBL" id="NYE03839.1"/>
    </source>
</evidence>
<reference evidence="2" key="1">
    <citation type="submission" date="2020-07" db="EMBL/GenBank/DDBJ databases">
        <authorList>
            <person name="Partida-Martinez L."/>
            <person name="Huntemann M."/>
            <person name="Clum A."/>
            <person name="Wang J."/>
            <person name="Palaniappan K."/>
            <person name="Ritter S."/>
            <person name="Chen I.-M."/>
            <person name="Stamatis D."/>
            <person name="Reddy T."/>
            <person name="O'Malley R."/>
            <person name="Daum C."/>
            <person name="Shapiro N."/>
            <person name="Ivanova N."/>
            <person name="Kyrpides N."/>
            <person name="Woyke T."/>
        </authorList>
    </citation>
    <scope>NUCLEOTIDE SEQUENCE [LARGE SCALE GENOMIC DNA]</scope>
    <source>
        <strain evidence="2">AT2.8</strain>
    </source>
</reference>